<dbReference type="EMBL" id="JQED01000017">
    <property type="protein sequence ID" value="KGJ92634.1"/>
    <property type="molecule type" value="Genomic_DNA"/>
</dbReference>
<keyword evidence="1" id="KW-0472">Membrane</keyword>
<dbReference type="PATRIC" id="fig|28229.4.peg.1924"/>
<evidence type="ECO:0000313" key="2">
    <source>
        <dbReference type="EMBL" id="KGJ92634.1"/>
    </source>
</evidence>
<keyword evidence="1" id="KW-0812">Transmembrane</keyword>
<dbReference type="AlphaFoldDB" id="A0A099KPI1"/>
<sequence length="97" mass="11005">MSAELSIILLNAVIILIAYVWVYPTLAGKNINKIAALDCVTSGLALVIVANKYWGQGIEFTLFQFELNWFWFTLISYSIIEIPIALWYFKAKLSKGK</sequence>
<protein>
    <submittedName>
        <fullName evidence="2">Uncharacterized protein</fullName>
    </submittedName>
</protein>
<dbReference type="RefSeq" id="WP_033093639.1">
    <property type="nucleotide sequence ID" value="NZ_JQED01000017.1"/>
</dbReference>
<evidence type="ECO:0000313" key="3">
    <source>
        <dbReference type="Proteomes" id="UP000029843"/>
    </source>
</evidence>
<gene>
    <name evidence="2" type="ORF">ND2E_2882</name>
</gene>
<reference evidence="2 3" key="1">
    <citation type="submission" date="2014-08" db="EMBL/GenBank/DDBJ databases">
        <title>Genomic and Phenotypic Diversity of Colwellia psychrerythraea strains from Disparate Marine Basins.</title>
        <authorList>
            <person name="Techtmann S.M."/>
            <person name="Stelling S.C."/>
            <person name="Utturkar S.M."/>
            <person name="Alshibli N."/>
            <person name="Harris A."/>
            <person name="Brown S.D."/>
            <person name="Hazen T.C."/>
        </authorList>
    </citation>
    <scope>NUCLEOTIDE SEQUENCE [LARGE SCALE GENOMIC DNA]</scope>
    <source>
        <strain evidence="2 3">ND2E</strain>
    </source>
</reference>
<organism evidence="2 3">
    <name type="scientific">Colwellia psychrerythraea</name>
    <name type="common">Vibrio psychroerythus</name>
    <dbReference type="NCBI Taxonomy" id="28229"/>
    <lineage>
        <taxon>Bacteria</taxon>
        <taxon>Pseudomonadati</taxon>
        <taxon>Pseudomonadota</taxon>
        <taxon>Gammaproteobacteria</taxon>
        <taxon>Alteromonadales</taxon>
        <taxon>Colwelliaceae</taxon>
        <taxon>Colwellia</taxon>
    </lineage>
</organism>
<dbReference type="Proteomes" id="UP000029843">
    <property type="component" value="Unassembled WGS sequence"/>
</dbReference>
<feature type="transmembrane region" description="Helical" evidence="1">
    <location>
        <begin position="69"/>
        <end position="89"/>
    </location>
</feature>
<feature type="transmembrane region" description="Helical" evidence="1">
    <location>
        <begin position="6"/>
        <end position="23"/>
    </location>
</feature>
<accession>A0A099KPI1</accession>
<evidence type="ECO:0000256" key="1">
    <source>
        <dbReference type="SAM" id="Phobius"/>
    </source>
</evidence>
<name>A0A099KPI1_COLPS</name>
<proteinExistence type="predicted"/>
<dbReference type="OrthoDB" id="7063456at2"/>
<keyword evidence="1" id="KW-1133">Transmembrane helix</keyword>
<comment type="caution">
    <text evidence="2">The sequence shown here is derived from an EMBL/GenBank/DDBJ whole genome shotgun (WGS) entry which is preliminary data.</text>
</comment>